<keyword evidence="7" id="KW-0067">ATP-binding</keyword>
<feature type="domain" description="Signal transduction histidine kinase subgroup 3 dimerisation and phosphoacceptor" evidence="11">
    <location>
        <begin position="188"/>
        <end position="253"/>
    </location>
</feature>
<keyword evidence="8" id="KW-0902">Two-component regulatory system</keyword>
<evidence type="ECO:0000256" key="5">
    <source>
        <dbReference type="ARBA" id="ARBA00022741"/>
    </source>
</evidence>
<keyword evidence="10" id="KW-1133">Transmembrane helix</keyword>
<dbReference type="Gene3D" id="3.30.565.10">
    <property type="entry name" value="Histidine kinase-like ATPase, C-terminal domain"/>
    <property type="match status" value="1"/>
</dbReference>
<feature type="coiled-coil region" evidence="9">
    <location>
        <begin position="156"/>
        <end position="183"/>
    </location>
</feature>
<keyword evidence="3" id="KW-0597">Phosphoprotein</keyword>
<evidence type="ECO:0000256" key="2">
    <source>
        <dbReference type="ARBA" id="ARBA00012438"/>
    </source>
</evidence>
<evidence type="ECO:0000256" key="3">
    <source>
        <dbReference type="ARBA" id="ARBA00022553"/>
    </source>
</evidence>
<dbReference type="InterPro" id="IPR011712">
    <property type="entry name" value="Sig_transdc_His_kin_sub3_dim/P"/>
</dbReference>
<dbReference type="SUPFAM" id="SSF55874">
    <property type="entry name" value="ATPase domain of HSP90 chaperone/DNA topoisomerase II/histidine kinase"/>
    <property type="match status" value="1"/>
</dbReference>
<protein>
    <recommendedName>
        <fullName evidence="2">histidine kinase</fullName>
        <ecNumber evidence="2">2.7.13.3</ecNumber>
    </recommendedName>
</protein>
<evidence type="ECO:0000256" key="1">
    <source>
        <dbReference type="ARBA" id="ARBA00000085"/>
    </source>
</evidence>
<evidence type="ECO:0000313" key="13">
    <source>
        <dbReference type="EMBL" id="GIG97403.1"/>
    </source>
</evidence>
<evidence type="ECO:0000256" key="9">
    <source>
        <dbReference type="SAM" id="Coils"/>
    </source>
</evidence>
<dbReference type="CDD" id="cd16917">
    <property type="entry name" value="HATPase_UhpB-NarQ-NarX-like"/>
    <property type="match status" value="1"/>
</dbReference>
<reference evidence="13 14" key="1">
    <citation type="submission" date="2021-01" db="EMBL/GenBank/DDBJ databases">
        <title>Whole genome shotgun sequence of Plantactinospora mayteni NBRC 109088.</title>
        <authorList>
            <person name="Komaki H."/>
            <person name="Tamura T."/>
        </authorList>
    </citation>
    <scope>NUCLEOTIDE SEQUENCE [LARGE SCALE GENOMIC DNA]</scope>
    <source>
        <strain evidence="13 14">NBRC 109088</strain>
    </source>
</reference>
<dbReference type="PANTHER" id="PTHR24421:SF10">
    <property type="entry name" value="NITRATE_NITRITE SENSOR PROTEIN NARQ"/>
    <property type="match status" value="1"/>
</dbReference>
<evidence type="ECO:0000256" key="4">
    <source>
        <dbReference type="ARBA" id="ARBA00022679"/>
    </source>
</evidence>
<keyword evidence="10" id="KW-0472">Membrane</keyword>
<evidence type="ECO:0000256" key="8">
    <source>
        <dbReference type="ARBA" id="ARBA00023012"/>
    </source>
</evidence>
<keyword evidence="4" id="KW-0808">Transferase</keyword>
<accession>A0ABQ4ERW1</accession>
<dbReference type="Gene3D" id="1.20.5.1930">
    <property type="match status" value="1"/>
</dbReference>
<evidence type="ECO:0000256" key="10">
    <source>
        <dbReference type="SAM" id="Phobius"/>
    </source>
</evidence>
<dbReference type="InterPro" id="IPR050482">
    <property type="entry name" value="Sensor_HK_TwoCompSys"/>
</dbReference>
<dbReference type="Proteomes" id="UP000621500">
    <property type="component" value="Unassembled WGS sequence"/>
</dbReference>
<comment type="caution">
    <text evidence="13">The sequence shown here is derived from an EMBL/GenBank/DDBJ whole genome shotgun (WGS) entry which is preliminary data.</text>
</comment>
<keyword evidence="9" id="KW-0175">Coiled coil</keyword>
<feature type="transmembrane region" description="Helical" evidence="10">
    <location>
        <begin position="133"/>
        <end position="152"/>
    </location>
</feature>
<keyword evidence="10" id="KW-0812">Transmembrane</keyword>
<dbReference type="GO" id="GO:0016301">
    <property type="term" value="F:kinase activity"/>
    <property type="evidence" value="ECO:0007669"/>
    <property type="project" value="UniProtKB-KW"/>
</dbReference>
<dbReference type="InterPro" id="IPR036890">
    <property type="entry name" value="HATPase_C_sf"/>
</dbReference>
<dbReference type="EMBL" id="BONX01000026">
    <property type="protein sequence ID" value="GIG97403.1"/>
    <property type="molecule type" value="Genomic_DNA"/>
</dbReference>
<dbReference type="InterPro" id="IPR055558">
    <property type="entry name" value="DUF7134"/>
</dbReference>
<keyword evidence="6 13" id="KW-0418">Kinase</keyword>
<dbReference type="Pfam" id="PF23539">
    <property type="entry name" value="DUF7134"/>
    <property type="match status" value="1"/>
</dbReference>
<evidence type="ECO:0000259" key="11">
    <source>
        <dbReference type="Pfam" id="PF07730"/>
    </source>
</evidence>
<keyword evidence="14" id="KW-1185">Reference proteome</keyword>
<evidence type="ECO:0000256" key="7">
    <source>
        <dbReference type="ARBA" id="ARBA00022840"/>
    </source>
</evidence>
<dbReference type="RefSeq" id="WP_203858900.1">
    <property type="nucleotide sequence ID" value="NZ_BAAAZQ010000011.1"/>
</dbReference>
<feature type="domain" description="DUF7134" evidence="12">
    <location>
        <begin position="3"/>
        <end position="160"/>
    </location>
</feature>
<evidence type="ECO:0000256" key="6">
    <source>
        <dbReference type="ARBA" id="ARBA00022777"/>
    </source>
</evidence>
<evidence type="ECO:0000313" key="14">
    <source>
        <dbReference type="Proteomes" id="UP000621500"/>
    </source>
</evidence>
<dbReference type="Pfam" id="PF07730">
    <property type="entry name" value="HisKA_3"/>
    <property type="match status" value="1"/>
</dbReference>
<organism evidence="13 14">
    <name type="scientific">Plantactinospora mayteni</name>
    <dbReference type="NCBI Taxonomy" id="566021"/>
    <lineage>
        <taxon>Bacteria</taxon>
        <taxon>Bacillati</taxon>
        <taxon>Actinomycetota</taxon>
        <taxon>Actinomycetes</taxon>
        <taxon>Micromonosporales</taxon>
        <taxon>Micromonosporaceae</taxon>
        <taxon>Plantactinospora</taxon>
    </lineage>
</organism>
<name>A0ABQ4ERW1_9ACTN</name>
<feature type="transmembrane region" description="Helical" evidence="10">
    <location>
        <begin position="108"/>
        <end position="127"/>
    </location>
</feature>
<proteinExistence type="predicted"/>
<dbReference type="PANTHER" id="PTHR24421">
    <property type="entry name" value="NITRATE/NITRITE SENSOR PROTEIN NARX-RELATED"/>
    <property type="match status" value="1"/>
</dbReference>
<gene>
    <name evidence="13" type="ORF">Pma05_39760</name>
</gene>
<comment type="catalytic activity">
    <reaction evidence="1">
        <text>ATP + protein L-histidine = ADP + protein N-phospho-L-histidine.</text>
        <dbReference type="EC" id="2.7.13.3"/>
    </reaction>
</comment>
<keyword evidence="5" id="KW-0547">Nucleotide-binding</keyword>
<feature type="transmembrane region" description="Helical" evidence="10">
    <location>
        <begin position="62"/>
        <end position="82"/>
    </location>
</feature>
<feature type="transmembrane region" description="Helical" evidence="10">
    <location>
        <begin position="6"/>
        <end position="26"/>
    </location>
</feature>
<sequence length="416" mass="43962">MKRSGLAVDIATAGATLTITVAMIGTGGLGAPDPTGRALDVPGLLLAGATALPLAARRRAPGTAFAVVALASIALIALRYPLDAPVGAAIAGYAVADAHSGDRGVRRAAAFGAVVGFVPLVAVIYLAAGFSPAAFTTELGTWMLAFCGMWLIGDRARLRRERAVDLEERARRAEREAGRERRLAAAEERTRIARELHDSAGHAINVILVQAGAARLLHGRDPGRTLQAIGTIEEVARDTVGELDRMVRALRRDDGDLRTPADLSAVDELVDRHRAMGLTVDVTVHGERPTRVRGASQAAYRILQEALTNAARHGDGTAVVELRYTVDTIEIDVRNGYRPAGAQRPDGTEGHGIVGMRERATLLGGTCVAGPVRDRFQVLARLPLHRDESPAGPLLAERAAVAGHPPSAGEWDRATR</sequence>
<dbReference type="EC" id="2.7.13.3" evidence="2"/>
<evidence type="ECO:0000259" key="12">
    <source>
        <dbReference type="Pfam" id="PF23539"/>
    </source>
</evidence>